<evidence type="ECO:0000313" key="1">
    <source>
        <dbReference type="EMBL" id="THE65845.1"/>
    </source>
</evidence>
<proteinExistence type="predicted"/>
<comment type="caution">
    <text evidence="1">The sequence shown here is derived from an EMBL/GenBank/DDBJ whole genome shotgun (WGS) entry which is preliminary data.</text>
</comment>
<dbReference type="EMBL" id="RBZW01000015">
    <property type="protein sequence ID" value="THE65845.1"/>
    <property type="molecule type" value="Genomic_DNA"/>
</dbReference>
<sequence length="63" mass="6839">MTDGDPDDIVVGQCEECGYVFDDDVDFRFPQPAECSCGRTLTSTTVADVETLESVLPTTVNYA</sequence>
<gene>
    <name evidence="1" type="ORF">D8Y22_05525</name>
</gene>
<organism evidence="1 2">
    <name type="scientific">Salinadaptatus halalkaliphilus</name>
    <dbReference type="NCBI Taxonomy" id="2419781"/>
    <lineage>
        <taxon>Archaea</taxon>
        <taxon>Methanobacteriati</taxon>
        <taxon>Methanobacteriota</taxon>
        <taxon>Stenosarchaea group</taxon>
        <taxon>Halobacteria</taxon>
        <taxon>Halobacteriales</taxon>
        <taxon>Natrialbaceae</taxon>
        <taxon>Salinadaptatus</taxon>
    </lineage>
</organism>
<protein>
    <submittedName>
        <fullName evidence="1">Uncharacterized protein</fullName>
    </submittedName>
</protein>
<accession>A0A4S3TRA8</accession>
<dbReference type="AlphaFoldDB" id="A0A4S3TRA8"/>
<dbReference type="Proteomes" id="UP000318864">
    <property type="component" value="Unassembled WGS sequence"/>
</dbReference>
<evidence type="ECO:0000313" key="2">
    <source>
        <dbReference type="Proteomes" id="UP000318864"/>
    </source>
</evidence>
<keyword evidence="2" id="KW-1185">Reference proteome</keyword>
<name>A0A4S3TRA8_9EURY</name>
<reference evidence="1 2" key="1">
    <citation type="submission" date="2018-10" db="EMBL/GenBank/DDBJ databases">
        <title>Natronolimnobius sp. XQ-INN 246 isolated from Inner Mongolia Autonomous Region of China.</title>
        <authorList>
            <person name="Xue Q."/>
        </authorList>
    </citation>
    <scope>NUCLEOTIDE SEQUENCE [LARGE SCALE GENOMIC DNA]</scope>
    <source>
        <strain evidence="1 2">XQ-INN 246</strain>
    </source>
</reference>